<dbReference type="Proteomes" id="UP000193685">
    <property type="component" value="Unassembled WGS sequence"/>
</dbReference>
<name>A0A1Y2FX60_PROLT</name>
<feature type="compositionally biased region" description="Polar residues" evidence="1">
    <location>
        <begin position="196"/>
        <end position="208"/>
    </location>
</feature>
<organism evidence="2 3">
    <name type="scientific">Protomyces lactucae-debilis</name>
    <dbReference type="NCBI Taxonomy" id="2754530"/>
    <lineage>
        <taxon>Eukaryota</taxon>
        <taxon>Fungi</taxon>
        <taxon>Dikarya</taxon>
        <taxon>Ascomycota</taxon>
        <taxon>Taphrinomycotina</taxon>
        <taxon>Taphrinomycetes</taxon>
        <taxon>Taphrinales</taxon>
        <taxon>Protomycetaceae</taxon>
        <taxon>Protomyces</taxon>
    </lineage>
</organism>
<sequence>MVSTHELTVPTGQAVRNPVSYINERLSGHIECQEGLDAAQSLLKEINSLCQTTSLRLNGIVDGMLRLAPRLNYDVDAVSQNQGALQTSTHTLAADTQSGLSHIGDDSVHALERFHLVQERLRGTEDVIAQVHSSQGYLNFNSFREHLKLRNFEEALSYLQHLARLNSILRDTALYKQRAEELRSLQDEYDNCLRTTTSTEAPISSADDTSARPDPSSAIEETYYSFMKRFGPSIREPSPSMPK</sequence>
<accession>A0A1Y2FX60</accession>
<evidence type="ECO:0000256" key="1">
    <source>
        <dbReference type="SAM" id="MobiDB-lite"/>
    </source>
</evidence>
<dbReference type="RefSeq" id="XP_040728261.1">
    <property type="nucleotide sequence ID" value="XM_040870825.1"/>
</dbReference>
<gene>
    <name evidence="2" type="ORF">BCR37DRAFT_390289</name>
</gene>
<dbReference type="AlphaFoldDB" id="A0A1Y2FX60"/>
<evidence type="ECO:0000313" key="3">
    <source>
        <dbReference type="Proteomes" id="UP000193685"/>
    </source>
</evidence>
<dbReference type="EMBL" id="MCFI01000001">
    <property type="protein sequence ID" value="ORY87766.1"/>
    <property type="molecule type" value="Genomic_DNA"/>
</dbReference>
<protein>
    <submittedName>
        <fullName evidence="2">Uncharacterized protein</fullName>
    </submittedName>
</protein>
<reference evidence="2 3" key="1">
    <citation type="submission" date="2016-07" db="EMBL/GenBank/DDBJ databases">
        <title>Pervasive Adenine N6-methylation of Active Genes in Fungi.</title>
        <authorList>
            <consortium name="DOE Joint Genome Institute"/>
            <person name="Mondo S.J."/>
            <person name="Dannebaum R.O."/>
            <person name="Kuo R.C."/>
            <person name="Labutti K."/>
            <person name="Haridas S."/>
            <person name="Kuo A."/>
            <person name="Salamov A."/>
            <person name="Ahrendt S.R."/>
            <person name="Lipzen A."/>
            <person name="Sullivan W."/>
            <person name="Andreopoulos W.B."/>
            <person name="Clum A."/>
            <person name="Lindquist E."/>
            <person name="Daum C."/>
            <person name="Ramamoorthy G.K."/>
            <person name="Gryganskyi A."/>
            <person name="Culley D."/>
            <person name="Magnuson J.K."/>
            <person name="James T.Y."/>
            <person name="O'Malley M.A."/>
            <person name="Stajich J.E."/>
            <person name="Spatafora J.W."/>
            <person name="Visel A."/>
            <person name="Grigoriev I.V."/>
        </authorList>
    </citation>
    <scope>NUCLEOTIDE SEQUENCE [LARGE SCALE GENOMIC DNA]</scope>
    <source>
        <strain evidence="2 3">12-1054</strain>
    </source>
</reference>
<comment type="caution">
    <text evidence="2">The sequence shown here is derived from an EMBL/GenBank/DDBJ whole genome shotgun (WGS) entry which is preliminary data.</text>
</comment>
<keyword evidence="3" id="KW-1185">Reference proteome</keyword>
<evidence type="ECO:0000313" key="2">
    <source>
        <dbReference type="EMBL" id="ORY87766.1"/>
    </source>
</evidence>
<dbReference type="GeneID" id="63787424"/>
<feature type="region of interest" description="Disordered" evidence="1">
    <location>
        <begin position="196"/>
        <end position="218"/>
    </location>
</feature>
<proteinExistence type="predicted"/>